<feature type="region of interest" description="Disordered" evidence="1">
    <location>
        <begin position="55"/>
        <end position="129"/>
    </location>
</feature>
<sequence length="165" mass="18002">DWSVKLRYRSHRRTSRGSRTECSDSHSSFREISCTSTRMRVGRGRPVVPASAVLAEARVGSGTREPRASRSRPSTFPSRQVHAQATPSTSGSGRPGGQRGNQDDRLSRSPRDAAGGRKGSTKSGSDDPLSINIAAKNLIRYPLAWLNFFALPPRGTFEEPIIVLL</sequence>
<name>A0A4S2JQ25_9HYME</name>
<evidence type="ECO:0000256" key="1">
    <source>
        <dbReference type="SAM" id="MobiDB-lite"/>
    </source>
</evidence>
<dbReference type="AlphaFoldDB" id="A0A4S2JQ25"/>
<feature type="compositionally biased region" description="Basic and acidic residues" evidence="1">
    <location>
        <begin position="101"/>
        <end position="115"/>
    </location>
</feature>
<dbReference type="Proteomes" id="UP000310200">
    <property type="component" value="Unassembled WGS sequence"/>
</dbReference>
<accession>A0A4S2JQ25</accession>
<keyword evidence="3" id="KW-1185">Reference proteome</keyword>
<feature type="compositionally biased region" description="Basic and acidic residues" evidence="1">
    <location>
        <begin position="18"/>
        <end position="29"/>
    </location>
</feature>
<proteinExistence type="predicted"/>
<dbReference type="EMBL" id="QBLH01003489">
    <property type="protein sequence ID" value="TGZ38023.1"/>
    <property type="molecule type" value="Genomic_DNA"/>
</dbReference>
<reference evidence="2 3" key="1">
    <citation type="journal article" date="2019" name="Philos. Trans. R. Soc. Lond., B, Biol. Sci.">
        <title>Ant behaviour and brain gene expression of defending hosts depend on the ecological success of the intruding social parasite.</title>
        <authorList>
            <person name="Kaur R."/>
            <person name="Stoldt M."/>
            <person name="Jongepier E."/>
            <person name="Feldmeyer B."/>
            <person name="Menzel F."/>
            <person name="Bornberg-Bauer E."/>
            <person name="Foitzik S."/>
        </authorList>
    </citation>
    <scope>NUCLEOTIDE SEQUENCE [LARGE SCALE GENOMIC DNA]</scope>
    <source>
        <tissue evidence="2">Whole body</tissue>
    </source>
</reference>
<gene>
    <name evidence="2" type="ORF">DBV15_05272</name>
</gene>
<feature type="region of interest" description="Disordered" evidence="1">
    <location>
        <begin position="1"/>
        <end position="30"/>
    </location>
</feature>
<comment type="caution">
    <text evidence="2">The sequence shown here is derived from an EMBL/GenBank/DDBJ whole genome shotgun (WGS) entry which is preliminary data.</text>
</comment>
<evidence type="ECO:0000313" key="3">
    <source>
        <dbReference type="Proteomes" id="UP000310200"/>
    </source>
</evidence>
<feature type="compositionally biased region" description="Basic residues" evidence="1">
    <location>
        <begin position="1"/>
        <end position="16"/>
    </location>
</feature>
<feature type="non-terminal residue" evidence="2">
    <location>
        <position position="1"/>
    </location>
</feature>
<protein>
    <submittedName>
        <fullName evidence="2">Uncharacterized protein</fullName>
    </submittedName>
</protein>
<feature type="compositionally biased region" description="Polar residues" evidence="1">
    <location>
        <begin position="71"/>
        <end position="85"/>
    </location>
</feature>
<evidence type="ECO:0000313" key="2">
    <source>
        <dbReference type="EMBL" id="TGZ38023.1"/>
    </source>
</evidence>
<organism evidence="2 3">
    <name type="scientific">Temnothorax longispinosus</name>
    <dbReference type="NCBI Taxonomy" id="300112"/>
    <lineage>
        <taxon>Eukaryota</taxon>
        <taxon>Metazoa</taxon>
        <taxon>Ecdysozoa</taxon>
        <taxon>Arthropoda</taxon>
        <taxon>Hexapoda</taxon>
        <taxon>Insecta</taxon>
        <taxon>Pterygota</taxon>
        <taxon>Neoptera</taxon>
        <taxon>Endopterygota</taxon>
        <taxon>Hymenoptera</taxon>
        <taxon>Apocrita</taxon>
        <taxon>Aculeata</taxon>
        <taxon>Formicoidea</taxon>
        <taxon>Formicidae</taxon>
        <taxon>Myrmicinae</taxon>
        <taxon>Temnothorax</taxon>
    </lineage>
</organism>